<sequence length="114" mass="12861">MREELNAFLAQIPEWQSMSAGGLVNYFVYFLTVVRELEAATASQVSECFALVRLKQYSNIPAYLSRNSVRKKSKRPLFIKTSTGYQLERIHEEELGKTLQTGPARTEATQALSG</sequence>
<proteinExistence type="predicted"/>
<organism evidence="1">
    <name type="scientific">marine sediment metagenome</name>
    <dbReference type="NCBI Taxonomy" id="412755"/>
    <lineage>
        <taxon>unclassified sequences</taxon>
        <taxon>metagenomes</taxon>
        <taxon>ecological metagenomes</taxon>
    </lineage>
</organism>
<comment type="caution">
    <text evidence="1">The sequence shown here is derived from an EMBL/GenBank/DDBJ whole genome shotgun (WGS) entry which is preliminary data.</text>
</comment>
<protein>
    <submittedName>
        <fullName evidence="1">Uncharacterized protein</fullName>
    </submittedName>
</protein>
<dbReference type="EMBL" id="BARU01002208">
    <property type="protein sequence ID" value="GAH25334.1"/>
    <property type="molecule type" value="Genomic_DNA"/>
</dbReference>
<accession>X1F7F6</accession>
<evidence type="ECO:0000313" key="1">
    <source>
        <dbReference type="EMBL" id="GAH25334.1"/>
    </source>
</evidence>
<dbReference type="AlphaFoldDB" id="X1F7F6"/>
<gene>
    <name evidence="1" type="ORF">S03H2_05321</name>
</gene>
<reference evidence="1" key="1">
    <citation type="journal article" date="2014" name="Front. Microbiol.">
        <title>High frequency of phylogenetically diverse reductive dehalogenase-homologous genes in deep subseafloor sedimentary metagenomes.</title>
        <authorList>
            <person name="Kawai M."/>
            <person name="Futagami T."/>
            <person name="Toyoda A."/>
            <person name="Takaki Y."/>
            <person name="Nishi S."/>
            <person name="Hori S."/>
            <person name="Arai W."/>
            <person name="Tsubouchi T."/>
            <person name="Morono Y."/>
            <person name="Uchiyama I."/>
            <person name="Ito T."/>
            <person name="Fujiyama A."/>
            <person name="Inagaki F."/>
            <person name="Takami H."/>
        </authorList>
    </citation>
    <scope>NUCLEOTIDE SEQUENCE</scope>
    <source>
        <strain evidence="1">Expedition CK06-06</strain>
    </source>
</reference>
<name>X1F7F6_9ZZZZ</name>
<feature type="non-terminal residue" evidence="1">
    <location>
        <position position="114"/>
    </location>
</feature>